<accession>A0A897MX52</accession>
<dbReference type="PROSITE" id="PS51186">
    <property type="entry name" value="GNAT"/>
    <property type="match status" value="1"/>
</dbReference>
<keyword evidence="2" id="KW-0012">Acyltransferase</keyword>
<dbReference type="EMBL" id="CP064786">
    <property type="protein sequence ID" value="QSG03489.1"/>
    <property type="molecule type" value="Genomic_DNA"/>
</dbReference>
<keyword evidence="1 4" id="KW-0808">Transferase</keyword>
<dbReference type="GO" id="GO:0016747">
    <property type="term" value="F:acyltransferase activity, transferring groups other than amino-acyl groups"/>
    <property type="evidence" value="ECO:0007669"/>
    <property type="project" value="InterPro"/>
</dbReference>
<dbReference type="CDD" id="cd04301">
    <property type="entry name" value="NAT_SF"/>
    <property type="match status" value="1"/>
</dbReference>
<evidence type="ECO:0000256" key="1">
    <source>
        <dbReference type="ARBA" id="ARBA00022679"/>
    </source>
</evidence>
<dbReference type="KEGG" id="hara:AArcS_2292"/>
<dbReference type="Gene3D" id="3.40.630.30">
    <property type="match status" value="1"/>
</dbReference>
<dbReference type="SUPFAM" id="SSF55729">
    <property type="entry name" value="Acyl-CoA N-acyltransferases (Nat)"/>
    <property type="match status" value="1"/>
</dbReference>
<feature type="domain" description="N-acetyltransferase" evidence="3">
    <location>
        <begin position="11"/>
        <end position="173"/>
    </location>
</feature>
<dbReference type="InterPro" id="IPR016181">
    <property type="entry name" value="Acyl_CoA_acyltransferase"/>
</dbReference>
<sequence>MECELPDMAAVTIRDAVPADVEGITRVAEQGWTTAYNEVLDDATIEAALAEWYDPSLTRERIADDDVTYLVAVQGDTVVGYASGAAVDDAVVGLGSIYVLPDHWGEGIGTTLLSEFETRWATHGYNVIQLYALADNDIGQSFYRARGYEAVDTRETDLFGETVTDRQYRKELQERKQPTQ</sequence>
<reference evidence="4" key="1">
    <citation type="submission" date="2020-11" db="EMBL/GenBank/DDBJ databases">
        <title>Carbohydrate-dependent, anaerobic sulfur respiration: A novel catabolism in halophilic archaea.</title>
        <authorList>
            <person name="Sorokin D.Y."/>
            <person name="Messina E."/>
            <person name="Smedile F."/>
            <person name="La Cono V."/>
            <person name="Hallsworth J.E."/>
            <person name="Yakimov M.M."/>
        </authorList>
    </citation>
    <scope>NUCLEOTIDE SEQUENCE</scope>
    <source>
        <strain evidence="4">AArc-S</strain>
    </source>
</reference>
<dbReference type="InterPro" id="IPR000182">
    <property type="entry name" value="GNAT_dom"/>
</dbReference>
<protein>
    <submittedName>
        <fullName evidence="4">Acetyltransferase (GNAT) family</fullName>
    </submittedName>
</protein>
<dbReference type="Proteomes" id="UP000663586">
    <property type="component" value="Chromosome"/>
</dbReference>
<evidence type="ECO:0000313" key="4">
    <source>
        <dbReference type="EMBL" id="QSG03489.1"/>
    </source>
</evidence>
<dbReference type="Pfam" id="PF00583">
    <property type="entry name" value="Acetyltransf_1"/>
    <property type="match status" value="1"/>
</dbReference>
<evidence type="ECO:0000256" key="2">
    <source>
        <dbReference type="ARBA" id="ARBA00023315"/>
    </source>
</evidence>
<name>A0A897MX52_9EURY</name>
<dbReference type="InterPro" id="IPR050832">
    <property type="entry name" value="Bact_Acetyltransf"/>
</dbReference>
<evidence type="ECO:0000313" key="5">
    <source>
        <dbReference type="Proteomes" id="UP000663586"/>
    </source>
</evidence>
<dbReference type="PANTHER" id="PTHR43877">
    <property type="entry name" value="AMINOALKYLPHOSPHONATE N-ACETYLTRANSFERASE-RELATED-RELATED"/>
    <property type="match status" value="1"/>
</dbReference>
<keyword evidence="5" id="KW-1185">Reference proteome</keyword>
<gene>
    <name evidence="4" type="primary">wecD6</name>
    <name evidence="4" type="ORF">AArcS_2292</name>
</gene>
<proteinExistence type="predicted"/>
<evidence type="ECO:0000259" key="3">
    <source>
        <dbReference type="PROSITE" id="PS51186"/>
    </source>
</evidence>
<dbReference type="AlphaFoldDB" id="A0A897MX52"/>
<organism evidence="4 5">
    <name type="scientific">Natranaeroarchaeum sulfidigenes</name>
    <dbReference type="NCBI Taxonomy" id="2784880"/>
    <lineage>
        <taxon>Archaea</taxon>
        <taxon>Methanobacteriati</taxon>
        <taxon>Methanobacteriota</taxon>
        <taxon>Stenosarchaea group</taxon>
        <taxon>Halobacteria</taxon>
        <taxon>Halobacteriales</taxon>
        <taxon>Natronoarchaeaceae</taxon>
        <taxon>Natranaeroarchaeum</taxon>
    </lineage>
</organism>
<dbReference type="PANTHER" id="PTHR43877:SF2">
    <property type="entry name" value="AMINOALKYLPHOSPHONATE N-ACETYLTRANSFERASE-RELATED"/>
    <property type="match status" value="1"/>
</dbReference>